<sequence length="465" mass="53192">MHLQHGVKILWLSMTVAAAVFLIINVWESYLAVFSGPVQIIVENPRYPLYKLDFPAITICSNNKIMRSQVEALGKKLFWNSKSLDILEQFENSLKTFAYMRFPLYNHPYTFMKSINDNVYPIPGNQILNYMVEVAPTVEDIMSSCSWRGKRYDCSELFRKQITEEGLCYSFNSKTAERNTNYSLRNPPYSSKNGLVALRSNSAGQKSGLEVILKSIHHESMIYGVTEGYTVMIHAPETYPEVSQSLMIPFTKSGTLYYQIAVTLSTTHAHNSLQKLDESVRDCIFKNEILEKDIDLLVINCSMFCRINAMIALCNCVPYYFFGLTAAEICNFEHLECISLINVRLRNTNMSTEVPGFPVWSLPLTMNCSCRQSCSYVSYNAEIRQSFPITRNNLDNSTFSDTENAFLDMFYRDMWAISYTRQAKFGMRDFIVGVGSMAGLLLGFSLVSLVELLGFLIRFIFYFSK</sequence>
<keyword evidence="11 12" id="KW-0407">Ion channel</keyword>
<dbReference type="Gene3D" id="2.60.470.10">
    <property type="entry name" value="Acid-sensing ion channels like domains"/>
    <property type="match status" value="1"/>
</dbReference>
<dbReference type="PANTHER" id="PTHR11690">
    <property type="entry name" value="AMILORIDE-SENSITIVE SODIUM CHANNEL-RELATED"/>
    <property type="match status" value="1"/>
</dbReference>
<comment type="subcellular location">
    <subcellularLocation>
        <location evidence="1">Membrane</location>
        <topology evidence="1">Multi-pass membrane protein</topology>
    </subcellularLocation>
</comment>
<comment type="similarity">
    <text evidence="2 12">Belongs to the amiloride-sensitive sodium channel (TC 1.A.6) family.</text>
</comment>
<feature type="transmembrane region" description="Helical" evidence="13">
    <location>
        <begin position="430"/>
        <end position="461"/>
    </location>
</feature>
<evidence type="ECO:0000256" key="2">
    <source>
        <dbReference type="ARBA" id="ARBA00007193"/>
    </source>
</evidence>
<feature type="non-terminal residue" evidence="14">
    <location>
        <position position="465"/>
    </location>
</feature>
<dbReference type="Pfam" id="PF00858">
    <property type="entry name" value="ASC"/>
    <property type="match status" value="1"/>
</dbReference>
<dbReference type="InterPro" id="IPR001873">
    <property type="entry name" value="ENaC"/>
</dbReference>
<reference evidence="14" key="1">
    <citation type="submission" date="2015-12" db="EMBL/GenBank/DDBJ databases">
        <title>De novo transcriptome assembly of four potential Pierce s Disease insect vectors from Arizona vineyards.</title>
        <authorList>
            <person name="Tassone E.E."/>
        </authorList>
    </citation>
    <scope>NUCLEOTIDE SEQUENCE</scope>
</reference>
<keyword evidence="4 12" id="KW-0894">Sodium channel</keyword>
<evidence type="ECO:0000256" key="1">
    <source>
        <dbReference type="ARBA" id="ARBA00004141"/>
    </source>
</evidence>
<organism evidence="14">
    <name type="scientific">Clastoptera arizonana</name>
    <name type="common">Arizona spittle bug</name>
    <dbReference type="NCBI Taxonomy" id="38151"/>
    <lineage>
        <taxon>Eukaryota</taxon>
        <taxon>Metazoa</taxon>
        <taxon>Ecdysozoa</taxon>
        <taxon>Arthropoda</taxon>
        <taxon>Hexapoda</taxon>
        <taxon>Insecta</taxon>
        <taxon>Pterygota</taxon>
        <taxon>Neoptera</taxon>
        <taxon>Paraneoptera</taxon>
        <taxon>Hemiptera</taxon>
        <taxon>Auchenorrhyncha</taxon>
        <taxon>Cercopoidea</taxon>
        <taxon>Clastopteridae</taxon>
        <taxon>Clastoptera</taxon>
    </lineage>
</organism>
<evidence type="ECO:0000256" key="7">
    <source>
        <dbReference type="ARBA" id="ARBA00023053"/>
    </source>
</evidence>
<evidence type="ECO:0000256" key="9">
    <source>
        <dbReference type="ARBA" id="ARBA00023136"/>
    </source>
</evidence>
<dbReference type="GO" id="GO:0015280">
    <property type="term" value="F:ligand-gated sodium channel activity"/>
    <property type="evidence" value="ECO:0007669"/>
    <property type="project" value="TreeGrafter"/>
</dbReference>
<evidence type="ECO:0000256" key="10">
    <source>
        <dbReference type="ARBA" id="ARBA00023201"/>
    </source>
</evidence>
<dbReference type="AlphaFoldDB" id="A0A1B6E0E7"/>
<evidence type="ECO:0000256" key="4">
    <source>
        <dbReference type="ARBA" id="ARBA00022461"/>
    </source>
</evidence>
<evidence type="ECO:0000256" key="8">
    <source>
        <dbReference type="ARBA" id="ARBA00023065"/>
    </source>
</evidence>
<gene>
    <name evidence="14" type="ORF">g.44264</name>
</gene>
<keyword evidence="10 12" id="KW-0739">Sodium transport</keyword>
<accession>A0A1B6E0E7</accession>
<evidence type="ECO:0000256" key="12">
    <source>
        <dbReference type="RuleBase" id="RU000679"/>
    </source>
</evidence>
<keyword evidence="9 13" id="KW-0472">Membrane</keyword>
<dbReference type="PANTHER" id="PTHR11690:SF300">
    <property type="entry name" value="PICKPOCKET PROTEIN 19"/>
    <property type="match status" value="1"/>
</dbReference>
<feature type="transmembrane region" description="Helical" evidence="13">
    <location>
        <begin position="9"/>
        <end position="27"/>
    </location>
</feature>
<keyword evidence="6 13" id="KW-1133">Transmembrane helix</keyword>
<name>A0A1B6E0E7_9HEMI</name>
<keyword evidence="3 12" id="KW-0813">Transport</keyword>
<evidence type="ECO:0000256" key="5">
    <source>
        <dbReference type="ARBA" id="ARBA00022692"/>
    </source>
</evidence>
<evidence type="ECO:0000256" key="11">
    <source>
        <dbReference type="ARBA" id="ARBA00023303"/>
    </source>
</evidence>
<dbReference type="Gene3D" id="1.10.287.820">
    <property type="entry name" value="Acid-sensing ion channel domain"/>
    <property type="match status" value="1"/>
</dbReference>
<dbReference type="GO" id="GO:0005886">
    <property type="term" value="C:plasma membrane"/>
    <property type="evidence" value="ECO:0007669"/>
    <property type="project" value="TreeGrafter"/>
</dbReference>
<proteinExistence type="inferred from homology"/>
<dbReference type="EMBL" id="GEDC01005917">
    <property type="protein sequence ID" value="JAS31381.1"/>
    <property type="molecule type" value="Transcribed_RNA"/>
</dbReference>
<keyword evidence="8 12" id="KW-0406">Ion transport</keyword>
<keyword evidence="7" id="KW-0915">Sodium</keyword>
<keyword evidence="5 12" id="KW-0812">Transmembrane</keyword>
<evidence type="ECO:0000256" key="13">
    <source>
        <dbReference type="SAM" id="Phobius"/>
    </source>
</evidence>
<protein>
    <submittedName>
        <fullName evidence="14">Uncharacterized protein</fullName>
    </submittedName>
</protein>
<evidence type="ECO:0000256" key="6">
    <source>
        <dbReference type="ARBA" id="ARBA00022989"/>
    </source>
</evidence>
<evidence type="ECO:0000313" key="14">
    <source>
        <dbReference type="EMBL" id="JAS31381.1"/>
    </source>
</evidence>
<evidence type="ECO:0000256" key="3">
    <source>
        <dbReference type="ARBA" id="ARBA00022448"/>
    </source>
</evidence>